<comment type="similarity">
    <text evidence="1 2">Belongs to the nucleosome assembly protein (NAP) family.</text>
</comment>
<dbReference type="EMBL" id="CP138590">
    <property type="protein sequence ID" value="WPH03893.1"/>
    <property type="molecule type" value="Genomic_DNA"/>
</dbReference>
<gene>
    <name evidence="4" type="ORF">R9X50_00677600</name>
</gene>
<evidence type="ECO:0000256" key="1">
    <source>
        <dbReference type="ARBA" id="ARBA00009947"/>
    </source>
</evidence>
<dbReference type="Proteomes" id="UP001303373">
    <property type="component" value="Chromosome 11"/>
</dbReference>
<reference evidence="4 5" key="1">
    <citation type="submission" date="2023-11" db="EMBL/GenBank/DDBJ databases">
        <title>An acidophilic fungus is an integral part of prey digestion in a carnivorous sundew plant.</title>
        <authorList>
            <person name="Tsai I.J."/>
        </authorList>
    </citation>
    <scope>NUCLEOTIDE SEQUENCE [LARGE SCALE GENOMIC DNA]</scope>
    <source>
        <strain evidence="4">169a</strain>
    </source>
</reference>
<dbReference type="Gene3D" id="3.30.1120.90">
    <property type="entry name" value="Nucleosome assembly protein"/>
    <property type="match status" value="1"/>
</dbReference>
<feature type="compositionally biased region" description="Acidic residues" evidence="3">
    <location>
        <begin position="234"/>
        <end position="255"/>
    </location>
</feature>
<dbReference type="InterPro" id="IPR037231">
    <property type="entry name" value="NAP-like_sf"/>
</dbReference>
<proteinExistence type="inferred from homology"/>
<dbReference type="GO" id="GO:0005634">
    <property type="term" value="C:nucleus"/>
    <property type="evidence" value="ECO:0007669"/>
    <property type="project" value="InterPro"/>
</dbReference>
<dbReference type="PANTHER" id="PTHR11875">
    <property type="entry name" value="TESTIS-SPECIFIC Y-ENCODED PROTEIN"/>
    <property type="match status" value="1"/>
</dbReference>
<dbReference type="Pfam" id="PF00956">
    <property type="entry name" value="NAP"/>
    <property type="match status" value="1"/>
</dbReference>
<dbReference type="GO" id="GO:0006334">
    <property type="term" value="P:nucleosome assembly"/>
    <property type="evidence" value="ECO:0007669"/>
    <property type="project" value="InterPro"/>
</dbReference>
<feature type="compositionally biased region" description="Basic and acidic residues" evidence="3">
    <location>
        <begin position="314"/>
        <end position="325"/>
    </location>
</feature>
<keyword evidence="5" id="KW-1185">Reference proteome</keyword>
<evidence type="ECO:0000313" key="4">
    <source>
        <dbReference type="EMBL" id="WPH03893.1"/>
    </source>
</evidence>
<evidence type="ECO:0000313" key="5">
    <source>
        <dbReference type="Proteomes" id="UP001303373"/>
    </source>
</evidence>
<name>A0AAQ3MBI1_9PEZI</name>
<sequence length="336" mass="38494">MAEEQDAPQVSYEELASIEDQFEQIDTEIMRKQYELSKSAYAKRKEAVAKIPHFWPLVLEAAPPEIDQFIQTNDSRIIAEHLLEIDVTRPELDDGKAGNPRSLKISFKFEPNDDFEDEVLEKTFWYRRASDGWTGLVSEPVKINWKKDKDLTEGLTDGAVKLFEARKKAGDMMSKTVPEYAALKEKVEHWSAMNTSFFTWFGWISGRRWVSAEESEKAMAEHAEKKANGKNGATEEDDDEEYNEDEEDDKEDDSDVEVHHAGEEFAISLADELWPNAIKYFTDAQEMDEISEGDFEEDFDEDDEEDGEPIDIAELLKEDKKRGKSDGGPPSKKAKK</sequence>
<organism evidence="4 5">
    <name type="scientific">Acrodontium crateriforme</name>
    <dbReference type="NCBI Taxonomy" id="150365"/>
    <lineage>
        <taxon>Eukaryota</taxon>
        <taxon>Fungi</taxon>
        <taxon>Dikarya</taxon>
        <taxon>Ascomycota</taxon>
        <taxon>Pezizomycotina</taxon>
        <taxon>Dothideomycetes</taxon>
        <taxon>Dothideomycetidae</taxon>
        <taxon>Mycosphaerellales</taxon>
        <taxon>Teratosphaeriaceae</taxon>
        <taxon>Acrodontium</taxon>
    </lineage>
</organism>
<accession>A0AAQ3MBI1</accession>
<feature type="region of interest" description="Disordered" evidence="3">
    <location>
        <begin position="220"/>
        <end position="262"/>
    </location>
</feature>
<dbReference type="SUPFAM" id="SSF143113">
    <property type="entry name" value="NAP-like"/>
    <property type="match status" value="1"/>
</dbReference>
<feature type="region of interest" description="Disordered" evidence="3">
    <location>
        <begin position="284"/>
        <end position="336"/>
    </location>
</feature>
<dbReference type="InterPro" id="IPR002164">
    <property type="entry name" value="NAP_family"/>
</dbReference>
<evidence type="ECO:0000256" key="2">
    <source>
        <dbReference type="RuleBase" id="RU003876"/>
    </source>
</evidence>
<feature type="compositionally biased region" description="Acidic residues" evidence="3">
    <location>
        <begin position="285"/>
        <end position="311"/>
    </location>
</feature>
<dbReference type="AlphaFoldDB" id="A0AAQ3MBI1"/>
<evidence type="ECO:0000256" key="3">
    <source>
        <dbReference type="SAM" id="MobiDB-lite"/>
    </source>
</evidence>
<protein>
    <submittedName>
        <fullName evidence="4">Nucleosome assembly protein C36B7.08c</fullName>
    </submittedName>
</protein>